<name>A0A9Q8T7Y7_9PEZI</name>
<evidence type="ECO:0000256" key="10">
    <source>
        <dbReference type="ARBA" id="ARBA00022842"/>
    </source>
</evidence>
<feature type="transmembrane region" description="Helical" evidence="19">
    <location>
        <begin position="718"/>
        <end position="737"/>
    </location>
</feature>
<evidence type="ECO:0000259" key="20">
    <source>
        <dbReference type="PROSITE" id="PS51462"/>
    </source>
</evidence>
<feature type="region of interest" description="Disordered" evidence="18">
    <location>
        <begin position="1038"/>
        <end position="1062"/>
    </location>
</feature>
<keyword evidence="11" id="KW-0752">Steroid biosynthesis</keyword>
<evidence type="ECO:0000256" key="5">
    <source>
        <dbReference type="ARBA" id="ARBA00010199"/>
    </source>
</evidence>
<dbReference type="GO" id="GO:0006694">
    <property type="term" value="P:steroid biosynthetic process"/>
    <property type="evidence" value="ECO:0007669"/>
    <property type="project" value="UniProtKB-KW"/>
</dbReference>
<keyword evidence="12 19" id="KW-1133">Transmembrane helix</keyword>
<comment type="similarity">
    <text evidence="4">Belongs to the IPP isomerase type 1 family.</text>
</comment>
<keyword evidence="14 19" id="KW-0472">Membrane</keyword>
<protein>
    <recommendedName>
        <fullName evidence="6">isopentenyl-diphosphate Delta-isomerase</fullName>
        <ecNumber evidence="6">5.3.3.2</ecNumber>
    </recommendedName>
</protein>
<keyword evidence="16" id="KW-0413">Isomerase</keyword>
<dbReference type="GO" id="GO:0042910">
    <property type="term" value="F:xenobiotic transmembrane transporter activity"/>
    <property type="evidence" value="ECO:0007669"/>
    <property type="project" value="InterPro"/>
</dbReference>
<sequence length="1491" mass="166058">MSQAIGKQRFAYNVPWWDERKLWEGTTWHRHCYARQWIAQLLGGYPGESSRFALRGQQRGDPGKQERDWLTVDWEFLYLSPVCLFHPCLFSMAQDGLIPQLSPREVRAAHPASSSPGPQQRARVTLPTSYLCLKLITSSSPLHRPRSCSPPLPPLLPPLFSPSFLLSASSFFFLFKNNLRSGKIGPRFSNISFGDAQIGRWSFGGTPKQTIAHRHRPEQSFVASDCATSSYLRFPVRSTKTRADYCDNCVMGDDRSIPIKAASSSRDFVAQLSSSFMTGTPPAQELLARDLAECSEDEYVDENEDAIGSDDEDVSAEGPLFYRRPSGVAFGTSRPVMNPQPIYAAEEPPVLTRVEKKQSRDAELSLLRDNHLLPPKHAREENEPFYRRAYRRLFSTKVPLEPHDEEAPQAIIRRPSESTPLLSGTPAPDVDGHGTLNEQWEAAVSTGQLRTTWQREAKTIIQYASPLIVTFMLQYSVNVVSIFAVGHIGKIELGAVSLATMTATITVYAPFQGLATSLDTLCAQAYGSGHRHLVGLQFQRMTYFLLMCFVPLAVLWFFSESVLRLVIPEPESARLAGQYLRMLILSGPAFVFFEGGKRFVQAQGLFQATTWVLLVAAPINILLNWLFVWRLGWGFIGAPAAVVCTQNLLPLLLFLYVRFIDGYQCWGGFSKRALSNWGPMLRLALPGMIMIEAEYMAFEILTLFSSQFGPEYLAAQSVVVTLCAITYQIPFPVSIAASTRIANLIGAGLVDAAKITGGVAFAAALIVGVFNVILFGSLRFHLPRLFTNDEEVIAIVANVLPLCALMQVFDGLSAGAHGLLRGIGRPSIGGYANLTVYYLIAMPISFGTAFGLDWKLKGLWLGVTIGLALVAIIEYSFVYFTDWHKAAKEAESRNQADGVMIVVWLQIGDLMIDCRRSSKRASIAKHSITLEVIDGSGRRREEWFTDDTNAGSAVAMPMSKCLRCPRSMRPSQVSCVRSDTDGRLWWFATCQNNVGQGREAACKSLSRKLPNEFFLAFPGLQVKLLSYGASAEALSNSGTVLRPGQRREPHLQKGKLSQQDRDAGDWQIGATAKTSGPPAHSATGGTNGGCRGFPAWEDWRGKGKKKVRRGDPSFSANRYIGTNFSFLRNLYLFHSRTFATSDGGSSEQTYSFALSHNCLSVFAQLYKKSSKPLQLPPLYGVHNETSSSTGKHEKIKMSTTTTTTTTANEGITAESILRLFPDIDTSTEALSGHDAEQIRLMDEVCIVLDENDKPIGNASKKASKRCHLVTRTERERARGSNRRGNYKTTQSTDTELPKTTGHLMTNIDKGLLHRAFSVFLFDPETNRLLLQQRATEKITFPDMWTNTCCSHPLGIPGETGANLEDSIAGVKRAAQRKLEHELGIDPKQVPFDDFHFLTRIHYKAPSDGKWGEHEIDYILFIKAKVDLKPNENEVRATQYVSADELKKLFEDPQLKFTPWFKLICNSMLFQWWESLDSGLEKYTNEQEIRRM</sequence>
<keyword evidence="15" id="KW-0414">Isoprene biosynthesis</keyword>
<dbReference type="GO" id="GO:0046872">
    <property type="term" value="F:metal ion binding"/>
    <property type="evidence" value="ECO:0007669"/>
    <property type="project" value="UniProtKB-KW"/>
</dbReference>
<dbReference type="Pfam" id="PF01554">
    <property type="entry name" value="MatE"/>
    <property type="match status" value="2"/>
</dbReference>
<dbReference type="GO" id="GO:0008299">
    <property type="term" value="P:isoprenoid biosynthetic process"/>
    <property type="evidence" value="ECO:0007669"/>
    <property type="project" value="UniProtKB-KW"/>
</dbReference>
<dbReference type="NCBIfam" id="TIGR02150">
    <property type="entry name" value="IPP_isom_1"/>
    <property type="match status" value="1"/>
</dbReference>
<feature type="transmembrane region" description="Helical" evidence="19">
    <location>
        <begin position="633"/>
        <end position="659"/>
    </location>
</feature>
<dbReference type="GO" id="GO:0016020">
    <property type="term" value="C:membrane"/>
    <property type="evidence" value="ECO:0007669"/>
    <property type="project" value="UniProtKB-SubCell"/>
</dbReference>
<evidence type="ECO:0000256" key="3">
    <source>
        <dbReference type="ARBA" id="ARBA00004826"/>
    </source>
</evidence>
<dbReference type="EC" id="5.3.3.2" evidence="6"/>
<evidence type="ECO:0000256" key="6">
    <source>
        <dbReference type="ARBA" id="ARBA00012057"/>
    </source>
</evidence>
<dbReference type="PANTHER" id="PTHR11206">
    <property type="entry name" value="MULTIDRUG RESISTANCE PROTEIN"/>
    <property type="match status" value="1"/>
</dbReference>
<dbReference type="InterPro" id="IPR015797">
    <property type="entry name" value="NUDIX_hydrolase-like_dom_sf"/>
</dbReference>
<organism evidence="21 22">
    <name type="scientific">Colletotrichum lupini</name>
    <dbReference type="NCBI Taxonomy" id="145971"/>
    <lineage>
        <taxon>Eukaryota</taxon>
        <taxon>Fungi</taxon>
        <taxon>Dikarya</taxon>
        <taxon>Ascomycota</taxon>
        <taxon>Pezizomycotina</taxon>
        <taxon>Sordariomycetes</taxon>
        <taxon>Hypocreomycetidae</taxon>
        <taxon>Glomerellales</taxon>
        <taxon>Glomerellaceae</taxon>
        <taxon>Colletotrichum</taxon>
        <taxon>Colletotrichum acutatum species complex</taxon>
    </lineage>
</organism>
<feature type="region of interest" description="Disordered" evidence="18">
    <location>
        <begin position="1068"/>
        <end position="1087"/>
    </location>
</feature>
<keyword evidence="13" id="KW-0443">Lipid metabolism</keyword>
<dbReference type="KEGG" id="clup:CLUP02_15413"/>
<dbReference type="FunFam" id="3.90.79.10:FF:000012">
    <property type="entry name" value="Isopentenyl-diphosphate Delta-isomerase 1"/>
    <property type="match status" value="1"/>
</dbReference>
<feature type="region of interest" description="Disordered" evidence="18">
    <location>
        <begin position="1273"/>
        <end position="1300"/>
    </location>
</feature>
<feature type="region of interest" description="Disordered" evidence="18">
    <location>
        <begin position="404"/>
        <end position="424"/>
    </location>
</feature>
<evidence type="ECO:0000313" key="21">
    <source>
        <dbReference type="EMBL" id="UQC89882.1"/>
    </source>
</evidence>
<feature type="region of interest" description="Disordered" evidence="18">
    <location>
        <begin position="1184"/>
        <end position="1204"/>
    </location>
</feature>
<accession>A0A9Q8T7Y7</accession>
<evidence type="ECO:0000256" key="2">
    <source>
        <dbReference type="ARBA" id="ARBA00004141"/>
    </source>
</evidence>
<feature type="transmembrane region" description="Helical" evidence="19">
    <location>
        <begin position="758"/>
        <end position="780"/>
    </location>
</feature>
<dbReference type="CDD" id="cd02885">
    <property type="entry name" value="NUDIX_IPP_Isomerase"/>
    <property type="match status" value="1"/>
</dbReference>
<feature type="transmembrane region" description="Helical" evidence="19">
    <location>
        <begin position="541"/>
        <end position="559"/>
    </location>
</feature>
<feature type="transmembrane region" description="Helical" evidence="19">
    <location>
        <begin position="680"/>
        <end position="698"/>
    </location>
</feature>
<feature type="transmembrane region" description="Helical" evidence="19">
    <location>
        <begin position="858"/>
        <end position="880"/>
    </location>
</feature>
<dbReference type="InterPro" id="IPR011876">
    <property type="entry name" value="IsopentenylPP_isomerase_typ1"/>
</dbReference>
<dbReference type="InterPro" id="IPR045069">
    <property type="entry name" value="MATE_euk"/>
</dbReference>
<evidence type="ECO:0000256" key="9">
    <source>
        <dbReference type="ARBA" id="ARBA00022723"/>
    </source>
</evidence>
<keyword evidence="7" id="KW-0444">Lipid biosynthesis</keyword>
<dbReference type="PROSITE" id="PS51462">
    <property type="entry name" value="NUDIX"/>
    <property type="match status" value="1"/>
</dbReference>
<dbReference type="InterPro" id="IPR000086">
    <property type="entry name" value="NUDIX_hydrolase_dom"/>
</dbReference>
<evidence type="ECO:0000256" key="15">
    <source>
        <dbReference type="ARBA" id="ARBA00023229"/>
    </source>
</evidence>
<dbReference type="Gene3D" id="3.90.79.10">
    <property type="entry name" value="Nucleoside Triphosphate Pyrophosphohydrolase"/>
    <property type="match status" value="2"/>
</dbReference>
<dbReference type="Pfam" id="PF00293">
    <property type="entry name" value="NUDIX"/>
    <property type="match status" value="1"/>
</dbReference>
<evidence type="ECO:0000256" key="14">
    <source>
        <dbReference type="ARBA" id="ARBA00023136"/>
    </source>
</evidence>
<dbReference type="CDD" id="cd13132">
    <property type="entry name" value="MATE_eukaryotic"/>
    <property type="match status" value="1"/>
</dbReference>
<feature type="transmembrane region" description="Helical" evidence="19">
    <location>
        <begin position="608"/>
        <end position="627"/>
    </location>
</feature>
<keyword evidence="10" id="KW-0460">Magnesium</keyword>
<keyword evidence="9" id="KW-0479">Metal-binding</keyword>
<evidence type="ECO:0000256" key="7">
    <source>
        <dbReference type="ARBA" id="ARBA00022516"/>
    </source>
</evidence>
<comment type="catalytic activity">
    <reaction evidence="17">
        <text>isopentenyl diphosphate = dimethylallyl diphosphate</text>
        <dbReference type="Rhea" id="RHEA:23284"/>
        <dbReference type="ChEBI" id="CHEBI:57623"/>
        <dbReference type="ChEBI" id="CHEBI:128769"/>
        <dbReference type="EC" id="5.3.3.2"/>
    </reaction>
    <physiologicalReaction direction="left-to-right" evidence="17">
        <dbReference type="Rhea" id="RHEA:23285"/>
    </physiologicalReaction>
</comment>
<evidence type="ECO:0000256" key="4">
    <source>
        <dbReference type="ARBA" id="ARBA00007579"/>
    </source>
</evidence>
<evidence type="ECO:0000256" key="16">
    <source>
        <dbReference type="ARBA" id="ARBA00023235"/>
    </source>
</evidence>
<evidence type="ECO:0000256" key="12">
    <source>
        <dbReference type="ARBA" id="ARBA00022989"/>
    </source>
</evidence>
<comment type="similarity">
    <text evidence="5">Belongs to the multi antimicrobial extrusion (MATE) (TC 2.A.66.1) family.</text>
</comment>
<evidence type="ECO:0000256" key="18">
    <source>
        <dbReference type="SAM" id="MobiDB-lite"/>
    </source>
</evidence>
<dbReference type="Proteomes" id="UP000830671">
    <property type="component" value="Chromosome 8"/>
</dbReference>
<evidence type="ECO:0000256" key="19">
    <source>
        <dbReference type="SAM" id="Phobius"/>
    </source>
</evidence>
<dbReference type="NCBIfam" id="TIGR00797">
    <property type="entry name" value="matE"/>
    <property type="match status" value="1"/>
</dbReference>
<dbReference type="RefSeq" id="XP_049151483.1">
    <property type="nucleotide sequence ID" value="XM_049294337.1"/>
</dbReference>
<dbReference type="GO" id="GO:0015297">
    <property type="term" value="F:antiporter activity"/>
    <property type="evidence" value="ECO:0007669"/>
    <property type="project" value="InterPro"/>
</dbReference>
<comment type="subcellular location">
    <subcellularLocation>
        <location evidence="2">Membrane</location>
        <topology evidence="2">Multi-pass membrane protein</topology>
    </subcellularLocation>
</comment>
<dbReference type="SUPFAM" id="SSF55811">
    <property type="entry name" value="Nudix"/>
    <property type="match status" value="1"/>
</dbReference>
<proteinExistence type="inferred from homology"/>
<dbReference type="InterPro" id="IPR002528">
    <property type="entry name" value="MATE_fam"/>
</dbReference>
<comment type="pathway">
    <text evidence="3">Isoprenoid biosynthesis; dimethylallyl diphosphate biosynthesis; dimethylallyl diphosphate from isopentenyl diphosphate: step 1/1.</text>
</comment>
<evidence type="ECO:0000313" key="22">
    <source>
        <dbReference type="Proteomes" id="UP000830671"/>
    </source>
</evidence>
<feature type="domain" description="Nudix hydrolase" evidence="20">
    <location>
        <begin position="1311"/>
        <end position="1462"/>
    </location>
</feature>
<dbReference type="GO" id="GO:0004452">
    <property type="term" value="F:isopentenyl-diphosphate delta-isomerase activity"/>
    <property type="evidence" value="ECO:0007669"/>
    <property type="project" value="UniProtKB-EC"/>
</dbReference>
<keyword evidence="22" id="KW-1185">Reference proteome</keyword>
<evidence type="ECO:0000256" key="1">
    <source>
        <dbReference type="ARBA" id="ARBA00001946"/>
    </source>
</evidence>
<reference evidence="21" key="1">
    <citation type="journal article" date="2021" name="Mol. Plant Microbe Interact.">
        <title>Complete Genome Sequence of the Plant-Pathogenic Fungus Colletotrichum lupini.</title>
        <authorList>
            <person name="Baroncelli R."/>
            <person name="Pensec F."/>
            <person name="Da Lio D."/>
            <person name="Boufleur T."/>
            <person name="Vicente I."/>
            <person name="Sarrocco S."/>
            <person name="Picot A."/>
            <person name="Baraldi E."/>
            <person name="Sukno S."/>
            <person name="Thon M."/>
            <person name="Le Floch G."/>
        </authorList>
    </citation>
    <scope>NUCLEOTIDE SEQUENCE</scope>
    <source>
        <strain evidence="21">IMI 504893</strain>
    </source>
</reference>
<evidence type="ECO:0000256" key="8">
    <source>
        <dbReference type="ARBA" id="ARBA00022692"/>
    </source>
</evidence>
<feature type="transmembrane region" description="Helical" evidence="19">
    <location>
        <begin position="830"/>
        <end position="852"/>
    </location>
</feature>
<evidence type="ECO:0000256" key="13">
    <source>
        <dbReference type="ARBA" id="ARBA00023098"/>
    </source>
</evidence>
<gene>
    <name evidence="21" type="ORF">CLUP02_15413</name>
</gene>
<keyword evidence="8 19" id="KW-0812">Transmembrane</keyword>
<dbReference type="GeneID" id="73349347"/>
<dbReference type="EMBL" id="CP019480">
    <property type="protein sequence ID" value="UQC89882.1"/>
    <property type="molecule type" value="Genomic_DNA"/>
</dbReference>
<evidence type="ECO:0000256" key="17">
    <source>
        <dbReference type="ARBA" id="ARBA00029294"/>
    </source>
</evidence>
<evidence type="ECO:0000256" key="11">
    <source>
        <dbReference type="ARBA" id="ARBA00022955"/>
    </source>
</evidence>
<dbReference type="GO" id="GO:1990961">
    <property type="term" value="P:xenobiotic detoxification by transmembrane export across the plasma membrane"/>
    <property type="evidence" value="ECO:0007669"/>
    <property type="project" value="InterPro"/>
</dbReference>
<comment type="cofactor">
    <cofactor evidence="1">
        <name>Mg(2+)</name>
        <dbReference type="ChEBI" id="CHEBI:18420"/>
    </cofactor>
</comment>